<keyword evidence="2" id="KW-1185">Reference proteome</keyword>
<comment type="caution">
    <text evidence="1">The sequence shown here is derived from an EMBL/GenBank/DDBJ whole genome shotgun (WGS) entry which is preliminary data.</text>
</comment>
<proteinExistence type="predicted"/>
<dbReference type="AlphaFoldDB" id="A0AAW0T8S0"/>
<dbReference type="EMBL" id="JARAKH010000036">
    <property type="protein sequence ID" value="KAK8384013.1"/>
    <property type="molecule type" value="Genomic_DNA"/>
</dbReference>
<reference evidence="1 2" key="1">
    <citation type="submission" date="2023-03" db="EMBL/GenBank/DDBJ databases">
        <title>High-quality genome of Scylla paramamosain provides insights in environmental adaptation.</title>
        <authorList>
            <person name="Zhang L."/>
        </authorList>
    </citation>
    <scope>NUCLEOTIDE SEQUENCE [LARGE SCALE GENOMIC DNA]</scope>
    <source>
        <strain evidence="1">LZ_2023a</strain>
        <tissue evidence="1">Muscle</tissue>
    </source>
</reference>
<sequence>MAEVCPFNIFSRVRGYRAETFMIFPNPLPYGSTSLPYGLVSSGQARRLATLYTLTFHISGSSLLHESVVSGYGTAETQHNTYSTSPPPPPTPPALTTLVLSPGVNPVGSWAVQRVPHQPHNGASLQQDIFEPVLRSRWFVWCRVGTGDVRGCAEQLPLPGAGAAWEGVAQLGGHHGLPTGRRRVWRLALGRMQGGRLWRRKNTPHTNNGHLTAAFEVRDEVGKVNMEMDQVIAQQQVLVQQIMFSSIASPTKEQPSQNQIHNL</sequence>
<gene>
    <name evidence="1" type="ORF">O3P69_016031</name>
</gene>
<organism evidence="1 2">
    <name type="scientific">Scylla paramamosain</name>
    <name type="common">Mud crab</name>
    <dbReference type="NCBI Taxonomy" id="85552"/>
    <lineage>
        <taxon>Eukaryota</taxon>
        <taxon>Metazoa</taxon>
        <taxon>Ecdysozoa</taxon>
        <taxon>Arthropoda</taxon>
        <taxon>Crustacea</taxon>
        <taxon>Multicrustacea</taxon>
        <taxon>Malacostraca</taxon>
        <taxon>Eumalacostraca</taxon>
        <taxon>Eucarida</taxon>
        <taxon>Decapoda</taxon>
        <taxon>Pleocyemata</taxon>
        <taxon>Brachyura</taxon>
        <taxon>Eubrachyura</taxon>
        <taxon>Portunoidea</taxon>
        <taxon>Portunidae</taxon>
        <taxon>Portuninae</taxon>
        <taxon>Scylla</taxon>
    </lineage>
</organism>
<evidence type="ECO:0000313" key="1">
    <source>
        <dbReference type="EMBL" id="KAK8384013.1"/>
    </source>
</evidence>
<accession>A0AAW0T8S0</accession>
<name>A0AAW0T8S0_SCYPA</name>
<protein>
    <submittedName>
        <fullName evidence="1">Uncharacterized protein</fullName>
    </submittedName>
</protein>
<evidence type="ECO:0000313" key="2">
    <source>
        <dbReference type="Proteomes" id="UP001487740"/>
    </source>
</evidence>
<dbReference type="Proteomes" id="UP001487740">
    <property type="component" value="Unassembled WGS sequence"/>
</dbReference>